<keyword evidence="2" id="KW-1185">Reference proteome</keyword>
<dbReference type="EMBL" id="JAAAIN010004359">
    <property type="protein sequence ID" value="KAG0281931.1"/>
    <property type="molecule type" value="Genomic_DNA"/>
</dbReference>
<dbReference type="AlphaFoldDB" id="A0A9P6QLK4"/>
<evidence type="ECO:0000313" key="2">
    <source>
        <dbReference type="Proteomes" id="UP000823405"/>
    </source>
</evidence>
<evidence type="ECO:0000313" key="1">
    <source>
        <dbReference type="EMBL" id="KAG0281931.1"/>
    </source>
</evidence>
<gene>
    <name evidence="1" type="ORF">BGZ97_009197</name>
</gene>
<reference evidence="1" key="1">
    <citation type="journal article" date="2020" name="Fungal Divers.">
        <title>Resolving the Mortierellaceae phylogeny through synthesis of multi-gene phylogenetics and phylogenomics.</title>
        <authorList>
            <person name="Vandepol N."/>
            <person name="Liber J."/>
            <person name="Desiro A."/>
            <person name="Na H."/>
            <person name="Kennedy M."/>
            <person name="Barry K."/>
            <person name="Grigoriev I.V."/>
            <person name="Miller A.N."/>
            <person name="O'Donnell K."/>
            <person name="Stajich J.E."/>
            <person name="Bonito G."/>
        </authorList>
    </citation>
    <scope>NUCLEOTIDE SEQUENCE</scope>
    <source>
        <strain evidence="1">NVP60</strain>
    </source>
</reference>
<name>A0A9P6QLK4_9FUNG</name>
<proteinExistence type="predicted"/>
<dbReference type="Proteomes" id="UP000823405">
    <property type="component" value="Unassembled WGS sequence"/>
</dbReference>
<comment type="caution">
    <text evidence="1">The sequence shown here is derived from an EMBL/GenBank/DDBJ whole genome shotgun (WGS) entry which is preliminary data.</text>
</comment>
<sequence length="54" mass="6184">MTRELDPDRFELLKSEYSDVRVLVSKGVHPFAACVRALFISRDNSPLTQTTFLL</sequence>
<protein>
    <submittedName>
        <fullName evidence="1">Uncharacterized protein</fullName>
    </submittedName>
</protein>
<accession>A0A9P6QLK4</accession>
<organism evidence="1 2">
    <name type="scientific">Linnemannia gamsii</name>
    <dbReference type="NCBI Taxonomy" id="64522"/>
    <lineage>
        <taxon>Eukaryota</taxon>
        <taxon>Fungi</taxon>
        <taxon>Fungi incertae sedis</taxon>
        <taxon>Mucoromycota</taxon>
        <taxon>Mortierellomycotina</taxon>
        <taxon>Mortierellomycetes</taxon>
        <taxon>Mortierellales</taxon>
        <taxon>Mortierellaceae</taxon>
        <taxon>Linnemannia</taxon>
    </lineage>
</organism>